<accession>A0A167UQN4</accession>
<keyword evidence="2" id="KW-1185">Reference proteome</keyword>
<dbReference type="EMBL" id="KV417949">
    <property type="protein sequence ID" value="KZP04187.1"/>
    <property type="molecule type" value="Genomic_DNA"/>
</dbReference>
<dbReference type="OrthoDB" id="3066860at2759"/>
<dbReference type="AlphaFoldDB" id="A0A167UQN4"/>
<evidence type="ECO:0000313" key="1">
    <source>
        <dbReference type="EMBL" id="KZP04187.1"/>
    </source>
</evidence>
<reference evidence="1 2" key="1">
    <citation type="journal article" date="2016" name="Mol. Biol. Evol.">
        <title>Comparative Genomics of Early-Diverging Mushroom-Forming Fungi Provides Insights into the Origins of Lignocellulose Decay Capabilities.</title>
        <authorList>
            <person name="Nagy L.G."/>
            <person name="Riley R."/>
            <person name="Tritt A."/>
            <person name="Adam C."/>
            <person name="Daum C."/>
            <person name="Floudas D."/>
            <person name="Sun H."/>
            <person name="Yadav J.S."/>
            <person name="Pangilinan J."/>
            <person name="Larsson K.H."/>
            <person name="Matsuura K."/>
            <person name="Barry K."/>
            <person name="Labutti K."/>
            <person name="Kuo R."/>
            <person name="Ohm R.A."/>
            <person name="Bhattacharya S.S."/>
            <person name="Shirouzu T."/>
            <person name="Yoshinaga Y."/>
            <person name="Martin F.M."/>
            <person name="Grigoriev I.V."/>
            <person name="Hibbett D.S."/>
        </authorList>
    </citation>
    <scope>NUCLEOTIDE SEQUENCE [LARGE SCALE GENOMIC DNA]</scope>
    <source>
        <strain evidence="1 2">CBS 109695</strain>
    </source>
</reference>
<dbReference type="Proteomes" id="UP000076532">
    <property type="component" value="Unassembled WGS sequence"/>
</dbReference>
<organism evidence="1 2">
    <name type="scientific">Athelia psychrophila</name>
    <dbReference type="NCBI Taxonomy" id="1759441"/>
    <lineage>
        <taxon>Eukaryota</taxon>
        <taxon>Fungi</taxon>
        <taxon>Dikarya</taxon>
        <taxon>Basidiomycota</taxon>
        <taxon>Agaricomycotina</taxon>
        <taxon>Agaricomycetes</taxon>
        <taxon>Agaricomycetidae</taxon>
        <taxon>Atheliales</taxon>
        <taxon>Atheliaceae</taxon>
        <taxon>Athelia</taxon>
    </lineage>
</organism>
<gene>
    <name evidence="1" type="ORF">FIBSPDRAFT_878772</name>
</gene>
<evidence type="ECO:0000313" key="2">
    <source>
        <dbReference type="Proteomes" id="UP000076532"/>
    </source>
</evidence>
<dbReference type="Pfam" id="PF23562">
    <property type="entry name" value="AMP-binding_C_3"/>
    <property type="match status" value="1"/>
</dbReference>
<protein>
    <submittedName>
        <fullName evidence="1">Uncharacterized protein</fullName>
    </submittedName>
</protein>
<name>A0A167UQN4_9AGAM</name>
<sequence length="71" mass="7372">MAPGPLEAMIISSPVINGVVIFGRGRNQVGVLIERTPGVAAADVVEFRNSICSFQGMIGAIGAAIQRCICK</sequence>
<proteinExistence type="predicted"/>